<reference evidence="9 10" key="1">
    <citation type="journal article" date="2015" name="Front. Microbiol.">
        <title>Genome sequence of the plant growth promoting endophytic yeast Rhodotorula graminis WP1.</title>
        <authorList>
            <person name="Firrincieli A."/>
            <person name="Otillar R."/>
            <person name="Salamov A."/>
            <person name="Schmutz J."/>
            <person name="Khan Z."/>
            <person name="Redman R.S."/>
            <person name="Fleck N.D."/>
            <person name="Lindquist E."/>
            <person name="Grigoriev I.V."/>
            <person name="Doty S.L."/>
        </authorList>
    </citation>
    <scope>NUCLEOTIDE SEQUENCE [LARGE SCALE GENOMIC DNA]</scope>
    <source>
        <strain evidence="9 10">WP1</strain>
    </source>
</reference>
<evidence type="ECO:0000256" key="5">
    <source>
        <dbReference type="ARBA" id="ARBA00023242"/>
    </source>
</evidence>
<sequence>MDFRQLLNPSGDPQRVTFDTSLPPRTSAAMRLDSLLSGPEASAPVPAFANNMYTASPHAGGFAPSAFELSPAVPPPPPPAFDPYAFLDPALLAAQVRDAMGNAPAAARGASPVSTTSLVADSDDDSRRKGAGEQGAQQAVQVDEDGDVDIMGMGEGDETMTVAALKAQRPPSVTPKPRSKPSSTKPRPRPLHLSSTVTSPAPSPGPSGLSHELLYDDSTLGTLTESSAVPTAPPMSPSSYVHPRLNPSHPRPSLPPAFEAYRPPRRATFAADPDDTDSEEDEDARRQARSRRAQEAARKGKNRANRAKDDDEEVDDRLYCICKELYDPERMMIACDSCEEWYHIDCVNIDDEAVSLVDLFFCPRCSAVSHTNRTTWKRACARPTCRSPAAPLSKYCTDYCGIAVAAARLSLLETERGIDPSTFWDRVAGAQRREAEVVEMSGAADEVDVPAVEDLPAPERAAREAEARARAWARQDAAAATLRAELVKQLHANDARRASLRDKRRLVQLRKTYLGIAVRRWEALCVATAAELKREGIDVGGVDEEEVVSERKSGGRRKGKGGAKKKGPQAPTSLPTAQCGLDVRLVLDEAAWRAWVEGEGRDMLDVEQRGDTEGATARALDNLEGVCLETRKRCDRHAGWQKLRDLDFKLEEAVLDRRVQHFDALGTTLTSRLAQHDQSVAFQLAHRARTCDPDVLVPVDDFFADQEEARDERQAQAADERRRARSPSLRAGVDAAEASKVGDGVEVPDEVLQYLSRAQLRELKRQGRA</sequence>
<dbReference type="Pfam" id="PF00628">
    <property type="entry name" value="PHD"/>
    <property type="match status" value="1"/>
</dbReference>
<accession>A0A194SB18</accession>
<dbReference type="InterPro" id="IPR001965">
    <property type="entry name" value="Znf_PHD"/>
</dbReference>
<evidence type="ECO:0000256" key="2">
    <source>
        <dbReference type="ARBA" id="ARBA00022723"/>
    </source>
</evidence>
<dbReference type="OrthoDB" id="436852at2759"/>
<keyword evidence="10" id="KW-1185">Reference proteome</keyword>
<feature type="region of interest" description="Disordered" evidence="7">
    <location>
        <begin position="1"/>
        <end position="24"/>
    </location>
</feature>
<feature type="compositionally biased region" description="Polar residues" evidence="7">
    <location>
        <begin position="219"/>
        <end position="229"/>
    </location>
</feature>
<feature type="region of interest" description="Disordered" evidence="7">
    <location>
        <begin position="544"/>
        <end position="574"/>
    </location>
</feature>
<dbReference type="STRING" id="578459.A0A194SB18"/>
<organism evidence="9 10">
    <name type="scientific">Rhodotorula graminis (strain WP1)</name>
    <dbReference type="NCBI Taxonomy" id="578459"/>
    <lineage>
        <taxon>Eukaryota</taxon>
        <taxon>Fungi</taxon>
        <taxon>Dikarya</taxon>
        <taxon>Basidiomycota</taxon>
        <taxon>Pucciniomycotina</taxon>
        <taxon>Microbotryomycetes</taxon>
        <taxon>Sporidiobolales</taxon>
        <taxon>Sporidiobolaceae</taxon>
        <taxon>Rhodotorula</taxon>
    </lineage>
</organism>
<feature type="domain" description="PHD-type" evidence="8">
    <location>
        <begin position="317"/>
        <end position="368"/>
    </location>
</feature>
<feature type="region of interest" description="Disordered" evidence="7">
    <location>
        <begin position="709"/>
        <end position="742"/>
    </location>
</feature>
<feature type="region of interest" description="Disordered" evidence="7">
    <location>
        <begin position="100"/>
        <end position="309"/>
    </location>
</feature>
<dbReference type="RefSeq" id="XP_018273967.1">
    <property type="nucleotide sequence ID" value="XM_018415321.1"/>
</dbReference>
<dbReference type="GO" id="GO:0045893">
    <property type="term" value="P:positive regulation of DNA-templated transcription"/>
    <property type="evidence" value="ECO:0007669"/>
    <property type="project" value="TreeGrafter"/>
</dbReference>
<feature type="compositionally biased region" description="Low complexity" evidence="7">
    <location>
        <begin position="100"/>
        <end position="110"/>
    </location>
</feature>
<dbReference type="Proteomes" id="UP000053890">
    <property type="component" value="Unassembled WGS sequence"/>
</dbReference>
<dbReference type="GeneID" id="28975769"/>
<dbReference type="InterPro" id="IPR019786">
    <property type="entry name" value="Zinc_finger_PHD-type_CS"/>
</dbReference>
<dbReference type="GO" id="GO:0008270">
    <property type="term" value="F:zinc ion binding"/>
    <property type="evidence" value="ECO:0007669"/>
    <property type="project" value="UniProtKB-KW"/>
</dbReference>
<gene>
    <name evidence="9" type="ORF">RHOBADRAFT_50446</name>
</gene>
<dbReference type="InterPro" id="IPR011011">
    <property type="entry name" value="Znf_FYVE_PHD"/>
</dbReference>
<keyword evidence="4" id="KW-0862">Zinc</keyword>
<dbReference type="Gene3D" id="3.30.40.10">
    <property type="entry name" value="Zinc/RING finger domain, C3HC4 (zinc finger)"/>
    <property type="match status" value="1"/>
</dbReference>
<keyword evidence="2" id="KW-0479">Metal-binding</keyword>
<evidence type="ECO:0000313" key="10">
    <source>
        <dbReference type="Proteomes" id="UP000053890"/>
    </source>
</evidence>
<evidence type="ECO:0000256" key="1">
    <source>
        <dbReference type="ARBA" id="ARBA00004123"/>
    </source>
</evidence>
<evidence type="ECO:0000256" key="7">
    <source>
        <dbReference type="SAM" id="MobiDB-lite"/>
    </source>
</evidence>
<keyword evidence="3 6" id="KW-0863">Zinc-finger</keyword>
<evidence type="ECO:0000256" key="4">
    <source>
        <dbReference type="ARBA" id="ARBA00022833"/>
    </source>
</evidence>
<dbReference type="InterPro" id="IPR019787">
    <property type="entry name" value="Znf_PHD-finger"/>
</dbReference>
<dbReference type="AlphaFoldDB" id="A0A194SB18"/>
<feature type="compositionally biased region" description="Low complexity" evidence="7">
    <location>
        <begin position="193"/>
        <end position="210"/>
    </location>
</feature>
<comment type="subcellular location">
    <subcellularLocation>
        <location evidence="1">Nucleus</location>
    </subcellularLocation>
</comment>
<dbReference type="EMBL" id="KQ474073">
    <property type="protein sequence ID" value="KPV77918.1"/>
    <property type="molecule type" value="Genomic_DNA"/>
</dbReference>
<dbReference type="PROSITE" id="PS01359">
    <property type="entry name" value="ZF_PHD_1"/>
    <property type="match status" value="1"/>
</dbReference>
<protein>
    <recommendedName>
        <fullName evidence="8">PHD-type domain-containing protein</fullName>
    </recommendedName>
</protein>
<dbReference type="OMA" id="PERMMIA"/>
<feature type="compositionally biased region" description="Acidic residues" evidence="7">
    <location>
        <begin position="272"/>
        <end position="282"/>
    </location>
</feature>
<feature type="compositionally biased region" description="Basic residues" evidence="7">
    <location>
        <begin position="554"/>
        <end position="567"/>
    </location>
</feature>
<name>A0A194SB18_RHOGW</name>
<feature type="compositionally biased region" description="Basic and acidic residues" evidence="7">
    <location>
        <begin position="710"/>
        <end position="722"/>
    </location>
</feature>
<evidence type="ECO:0000256" key="6">
    <source>
        <dbReference type="PROSITE-ProRule" id="PRU00146"/>
    </source>
</evidence>
<dbReference type="GO" id="GO:0048188">
    <property type="term" value="C:Set1C/COMPASS complex"/>
    <property type="evidence" value="ECO:0007669"/>
    <property type="project" value="InterPro"/>
</dbReference>
<dbReference type="PANTHER" id="PTHR46174:SF1">
    <property type="entry name" value="CXXC-TYPE ZINC FINGER PROTEIN 1"/>
    <property type="match status" value="1"/>
</dbReference>
<keyword evidence="5" id="KW-0539">Nucleus</keyword>
<dbReference type="SMART" id="SM00249">
    <property type="entry name" value="PHD"/>
    <property type="match status" value="1"/>
</dbReference>
<dbReference type="InterPro" id="IPR037869">
    <property type="entry name" value="Spp1/CFP1"/>
</dbReference>
<evidence type="ECO:0000256" key="3">
    <source>
        <dbReference type="ARBA" id="ARBA00022771"/>
    </source>
</evidence>
<dbReference type="InterPro" id="IPR013083">
    <property type="entry name" value="Znf_RING/FYVE/PHD"/>
</dbReference>
<dbReference type="SUPFAM" id="SSF57903">
    <property type="entry name" value="FYVE/PHD zinc finger"/>
    <property type="match status" value="1"/>
</dbReference>
<proteinExistence type="predicted"/>
<dbReference type="PROSITE" id="PS50016">
    <property type="entry name" value="ZF_PHD_2"/>
    <property type="match status" value="1"/>
</dbReference>
<evidence type="ECO:0000259" key="8">
    <source>
        <dbReference type="PROSITE" id="PS50016"/>
    </source>
</evidence>
<dbReference type="PANTHER" id="PTHR46174">
    <property type="entry name" value="CXXC-TYPE ZINC FINGER PROTEIN 1"/>
    <property type="match status" value="1"/>
</dbReference>
<evidence type="ECO:0000313" key="9">
    <source>
        <dbReference type="EMBL" id="KPV77918.1"/>
    </source>
</evidence>